<proteinExistence type="predicted"/>
<name>A0AAV1UAU9_9STRA</name>
<dbReference type="Pfam" id="PF07727">
    <property type="entry name" value="RVT_2"/>
    <property type="match status" value="1"/>
</dbReference>
<reference evidence="5" key="1">
    <citation type="submission" date="2024-01" db="EMBL/GenBank/DDBJ databases">
        <authorList>
            <person name="Webb A."/>
        </authorList>
    </citation>
    <scope>NUCLEOTIDE SEQUENCE</scope>
    <source>
        <strain evidence="5">Pm1</strain>
    </source>
</reference>
<dbReference type="SUPFAM" id="SSF53098">
    <property type="entry name" value="Ribonuclease H-like"/>
    <property type="match status" value="1"/>
</dbReference>
<dbReference type="GO" id="GO:0016787">
    <property type="term" value="F:hydrolase activity"/>
    <property type="evidence" value="ECO:0007669"/>
    <property type="project" value="UniProtKB-KW"/>
</dbReference>
<dbReference type="InterPro" id="IPR043502">
    <property type="entry name" value="DNA/RNA_pol_sf"/>
</dbReference>
<evidence type="ECO:0000313" key="5">
    <source>
        <dbReference type="EMBL" id="CAK7931726.1"/>
    </source>
</evidence>
<dbReference type="SUPFAM" id="SSF56672">
    <property type="entry name" value="DNA/RNA polymerases"/>
    <property type="match status" value="1"/>
</dbReference>
<dbReference type="InterPro" id="IPR039537">
    <property type="entry name" value="Retrotran_Ty1/copia-like"/>
</dbReference>
<dbReference type="PANTHER" id="PTHR42648">
    <property type="entry name" value="TRANSPOSASE, PUTATIVE-RELATED"/>
    <property type="match status" value="1"/>
</dbReference>
<dbReference type="Pfam" id="PF25597">
    <property type="entry name" value="SH3_retrovirus"/>
    <property type="match status" value="1"/>
</dbReference>
<evidence type="ECO:0000256" key="3">
    <source>
        <dbReference type="SAM" id="MobiDB-lite"/>
    </source>
</evidence>
<organism evidence="5 6">
    <name type="scientific">Peronospora matthiolae</name>
    <dbReference type="NCBI Taxonomy" id="2874970"/>
    <lineage>
        <taxon>Eukaryota</taxon>
        <taxon>Sar</taxon>
        <taxon>Stramenopiles</taxon>
        <taxon>Oomycota</taxon>
        <taxon>Peronosporomycetes</taxon>
        <taxon>Peronosporales</taxon>
        <taxon>Peronosporaceae</taxon>
        <taxon>Peronospora</taxon>
    </lineage>
</organism>
<dbReference type="InterPro" id="IPR057670">
    <property type="entry name" value="SH3_retrovirus"/>
</dbReference>
<keyword evidence="2" id="KW-0378">Hydrolase</keyword>
<feature type="region of interest" description="Disordered" evidence="3">
    <location>
        <begin position="152"/>
        <end position="237"/>
    </location>
</feature>
<dbReference type="Gene3D" id="3.30.420.10">
    <property type="entry name" value="Ribonuclease H-like superfamily/Ribonuclease H"/>
    <property type="match status" value="1"/>
</dbReference>
<dbReference type="InterPro" id="IPR001584">
    <property type="entry name" value="Integrase_cat-core"/>
</dbReference>
<evidence type="ECO:0000259" key="4">
    <source>
        <dbReference type="PROSITE" id="PS50994"/>
    </source>
</evidence>
<dbReference type="PROSITE" id="PS50994">
    <property type="entry name" value="INTEGRASE"/>
    <property type="match status" value="1"/>
</dbReference>
<feature type="domain" description="Integrase catalytic" evidence="4">
    <location>
        <begin position="1"/>
        <end position="108"/>
    </location>
</feature>
<evidence type="ECO:0000256" key="1">
    <source>
        <dbReference type="ARBA" id="ARBA00022723"/>
    </source>
</evidence>
<dbReference type="InterPro" id="IPR012337">
    <property type="entry name" value="RNaseH-like_sf"/>
</dbReference>
<evidence type="ECO:0000313" key="6">
    <source>
        <dbReference type="Proteomes" id="UP001162060"/>
    </source>
</evidence>
<dbReference type="GO" id="GO:0003676">
    <property type="term" value="F:nucleic acid binding"/>
    <property type="evidence" value="ECO:0007669"/>
    <property type="project" value="InterPro"/>
</dbReference>
<keyword evidence="1" id="KW-0479">Metal-binding</keyword>
<feature type="compositionally biased region" description="Acidic residues" evidence="3">
    <location>
        <begin position="159"/>
        <end position="175"/>
    </location>
</feature>
<accession>A0AAV1UAU9</accession>
<dbReference type="GO" id="GO:0046872">
    <property type="term" value="F:metal ion binding"/>
    <property type="evidence" value="ECO:0007669"/>
    <property type="project" value="UniProtKB-KW"/>
</dbReference>
<dbReference type="PANTHER" id="PTHR42648:SF28">
    <property type="entry name" value="TRANSPOSON-ENCODED PROTEIN WITH RIBONUCLEASE H-LIKE AND RETROVIRUS ZINC FINGER-LIKE DOMAINS"/>
    <property type="match status" value="1"/>
</dbReference>
<protein>
    <recommendedName>
        <fullName evidence="4">Integrase catalytic domain-containing protein</fullName>
    </recommendedName>
</protein>
<evidence type="ECO:0000256" key="2">
    <source>
        <dbReference type="ARBA" id="ARBA00022801"/>
    </source>
</evidence>
<dbReference type="AlphaFoldDB" id="A0AAV1UAU9"/>
<dbReference type="InterPro" id="IPR013103">
    <property type="entry name" value="RVT_2"/>
</dbReference>
<sequence>MVQAQFGKKVKLVRHDGACEFETNSLQEFYEYEGIEQQTTVPYAHQTNGTAERAIRTIVKIGRSMLHYAKLEKCFWAEAAMTATSVKNRLPSPKVMHKTPFEIVHNSKPSVKHMRVFGCQVYILTPKVKRLKWDPKARTGIFLGYEEASKAYRPPTTAEDADDIDFDSLDLDDEAPGQAQYKQTGKRKSRPHDEGVPAPPTRTVRQRPGLEESSAPDNHTTHQEEDEETKNADASTPPVFWRASANAIETAVDLSEPSTFEAAVGGPDQVHWREAIRAELESMRLHQAKADGSIDKYKARLVAKGFKQQYGMDHTETFSPVVKYVTLRMVIAVAKYFGWTIDQLDVLTAFLYGVIKEQVFCVIPEGVELEGSFDCLELVKAIYGLKQASRVWNETFDVFVCAIGFQASSLDPCLYIRIVEVQCVLLLVYVDDVLITGSSCELIARTKTDLKTRFEMTDSGKCAFVLGIELLDGADGSVTLCQRRYVDDILKRFNIDDCKAVASPVDMSSRLVSSDAATKVDAPFREAVGALIHLTTATRPDIAFAVGYASRFMENPLEEHWVAVKRIFRYLQGTKMHGICYKPTSKIDFRGYSDAD</sequence>
<dbReference type="EMBL" id="CAKLBY020000184">
    <property type="protein sequence ID" value="CAK7931726.1"/>
    <property type="molecule type" value="Genomic_DNA"/>
</dbReference>
<dbReference type="GO" id="GO:0015074">
    <property type="term" value="P:DNA integration"/>
    <property type="evidence" value="ECO:0007669"/>
    <property type="project" value="InterPro"/>
</dbReference>
<dbReference type="InterPro" id="IPR036397">
    <property type="entry name" value="RNaseH_sf"/>
</dbReference>
<dbReference type="Proteomes" id="UP001162060">
    <property type="component" value="Unassembled WGS sequence"/>
</dbReference>
<comment type="caution">
    <text evidence="5">The sequence shown here is derived from an EMBL/GenBank/DDBJ whole genome shotgun (WGS) entry which is preliminary data.</text>
</comment>
<gene>
    <name evidence="5" type="ORF">PM001_LOCUS16876</name>
</gene>